<keyword evidence="2" id="KW-1133">Transmembrane helix</keyword>
<reference evidence="3 4" key="1">
    <citation type="submission" date="2017-05" db="EMBL/GenBank/DDBJ databases">
        <authorList>
            <person name="Varghese N."/>
            <person name="Submissions S."/>
        </authorList>
    </citation>
    <scope>NUCLEOTIDE SEQUENCE [LARGE SCALE GENOMIC DNA]</scope>
    <source>
        <strain evidence="3 4">DSM 19504</strain>
    </source>
</reference>
<keyword evidence="2" id="KW-0472">Membrane</keyword>
<evidence type="ECO:0000256" key="2">
    <source>
        <dbReference type="SAM" id="Phobius"/>
    </source>
</evidence>
<organism evidence="3 4">
    <name type="scientific">Halorubrum cibi</name>
    <dbReference type="NCBI Taxonomy" id="413815"/>
    <lineage>
        <taxon>Archaea</taxon>
        <taxon>Methanobacteriati</taxon>
        <taxon>Methanobacteriota</taxon>
        <taxon>Stenosarchaea group</taxon>
        <taxon>Halobacteria</taxon>
        <taxon>Halobacteriales</taxon>
        <taxon>Haloferacaceae</taxon>
        <taxon>Halorubrum</taxon>
    </lineage>
</organism>
<evidence type="ECO:0000313" key="4">
    <source>
        <dbReference type="Proteomes" id="UP000319712"/>
    </source>
</evidence>
<dbReference type="OrthoDB" id="380166at2157"/>
<accession>A0A521EKP5</accession>
<dbReference type="RefSeq" id="WP_142987514.1">
    <property type="nucleotide sequence ID" value="NZ_FXTD01000011.1"/>
</dbReference>
<feature type="region of interest" description="Disordered" evidence="1">
    <location>
        <begin position="1"/>
        <end position="26"/>
    </location>
</feature>
<proteinExistence type="predicted"/>
<dbReference type="EMBL" id="FXTD01000011">
    <property type="protein sequence ID" value="SMO84462.1"/>
    <property type="molecule type" value="Genomic_DNA"/>
</dbReference>
<dbReference type="AlphaFoldDB" id="A0A521EKP5"/>
<dbReference type="Proteomes" id="UP000319712">
    <property type="component" value="Unassembled WGS sequence"/>
</dbReference>
<protein>
    <submittedName>
        <fullName evidence="3">Uncharacterized protein</fullName>
    </submittedName>
</protein>
<evidence type="ECO:0000256" key="1">
    <source>
        <dbReference type="SAM" id="MobiDB-lite"/>
    </source>
</evidence>
<gene>
    <name evidence="3" type="ORF">SAMN06264867_11164</name>
</gene>
<keyword evidence="2" id="KW-0812">Transmembrane</keyword>
<sequence>MSPPSDDAAETRDRPSDDDAGDAPAGDASTRYWIVRKAVEDALMNVFWTIVSLALAVALLWFGVIAAIGAIDGSLVMIPVAVALLALAVVTLAVALEIPLPLVGD</sequence>
<feature type="transmembrane region" description="Helical" evidence="2">
    <location>
        <begin position="75"/>
        <end position="96"/>
    </location>
</feature>
<feature type="transmembrane region" description="Helical" evidence="2">
    <location>
        <begin position="46"/>
        <end position="68"/>
    </location>
</feature>
<name>A0A521EKP5_9EURY</name>
<evidence type="ECO:0000313" key="3">
    <source>
        <dbReference type="EMBL" id="SMO84462.1"/>
    </source>
</evidence>
<keyword evidence="4" id="KW-1185">Reference proteome</keyword>